<dbReference type="InterPro" id="IPR008271">
    <property type="entry name" value="Ser/Thr_kinase_AS"/>
</dbReference>
<dbReference type="GO" id="GO:0007166">
    <property type="term" value="P:cell surface receptor signaling pathway"/>
    <property type="evidence" value="ECO:0007669"/>
    <property type="project" value="InterPro"/>
</dbReference>
<dbReference type="InterPro" id="IPR000719">
    <property type="entry name" value="Prot_kinase_dom"/>
</dbReference>
<keyword evidence="4" id="KW-0418">Kinase</keyword>
<dbReference type="SMART" id="SM00179">
    <property type="entry name" value="EGF_CA"/>
    <property type="match status" value="1"/>
</dbReference>
<keyword evidence="8" id="KW-1133">Transmembrane helix</keyword>
<dbReference type="PANTHER" id="PTHR27005:SF241">
    <property type="entry name" value="OS10G0174548 PROTEIN"/>
    <property type="match status" value="1"/>
</dbReference>
<evidence type="ECO:0000313" key="9">
    <source>
        <dbReference type="EnsemblPlants" id="EMT31214"/>
    </source>
</evidence>
<protein>
    <submittedName>
        <fullName evidence="9">Wall-associated receptor kinase 3</fullName>
    </submittedName>
</protein>
<feature type="transmembrane region" description="Helical" evidence="8">
    <location>
        <begin position="433"/>
        <end position="454"/>
    </location>
</feature>
<dbReference type="Gene3D" id="1.10.510.10">
    <property type="entry name" value="Transferase(Phosphotransferase) domain 1"/>
    <property type="match status" value="1"/>
</dbReference>
<dbReference type="SUPFAM" id="SSF57196">
    <property type="entry name" value="EGF/Laminin"/>
    <property type="match status" value="1"/>
</dbReference>
<name>M8CA83_AEGTA</name>
<dbReference type="PROSITE" id="PS00107">
    <property type="entry name" value="PROTEIN_KINASE_ATP"/>
    <property type="match status" value="1"/>
</dbReference>
<keyword evidence="8" id="KW-0472">Membrane</keyword>
<dbReference type="SUPFAM" id="SSF56112">
    <property type="entry name" value="Protein kinase-like (PK-like)"/>
    <property type="match status" value="1"/>
</dbReference>
<dbReference type="SMART" id="SM00181">
    <property type="entry name" value="EGF"/>
    <property type="match status" value="2"/>
</dbReference>
<dbReference type="GO" id="GO:0005524">
    <property type="term" value="F:ATP binding"/>
    <property type="evidence" value="ECO:0007669"/>
    <property type="project" value="UniProtKB-UniRule"/>
</dbReference>
<keyword evidence="8" id="KW-0812">Transmembrane</keyword>
<keyword evidence="6" id="KW-1015">Disulfide bond</keyword>
<dbReference type="PROSITE" id="PS00108">
    <property type="entry name" value="PROTEIN_KINASE_ST"/>
    <property type="match status" value="1"/>
</dbReference>
<organism evidence="9">
    <name type="scientific">Aegilops tauschii</name>
    <name type="common">Tausch's goatgrass</name>
    <name type="synonym">Aegilops squarrosa</name>
    <dbReference type="NCBI Taxonomy" id="37682"/>
    <lineage>
        <taxon>Eukaryota</taxon>
        <taxon>Viridiplantae</taxon>
        <taxon>Streptophyta</taxon>
        <taxon>Embryophyta</taxon>
        <taxon>Tracheophyta</taxon>
        <taxon>Spermatophyta</taxon>
        <taxon>Magnoliopsida</taxon>
        <taxon>Liliopsida</taxon>
        <taxon>Poales</taxon>
        <taxon>Poaceae</taxon>
        <taxon>BOP clade</taxon>
        <taxon>Pooideae</taxon>
        <taxon>Triticodae</taxon>
        <taxon>Triticeae</taxon>
        <taxon>Triticinae</taxon>
        <taxon>Aegilops</taxon>
    </lineage>
</organism>
<keyword evidence="2" id="KW-0808">Transferase</keyword>
<dbReference type="PANTHER" id="PTHR27005">
    <property type="entry name" value="WALL-ASSOCIATED RECEPTOR KINASE-LIKE 21"/>
    <property type="match status" value="1"/>
</dbReference>
<evidence type="ECO:0000256" key="8">
    <source>
        <dbReference type="SAM" id="Phobius"/>
    </source>
</evidence>
<sequence length="790" mass="88392">MAGQDHDTRTGGGDVPGRPHARGGRAVQRDRAEDVDAYADEELTAGRRRRAFSPARAPWQWPGRQKKKNLNRYVFEQGGASAEEQRRPVTLEGCQAMCGNISVPFPFGMNQGCFVEGFQVACDDSFDPPRLFLFYNRTGPRTSFSEMGEAAYSTPTPVTSDPTLEKRWEVPVELMDISIAKSEARAYGLVRSDCSTSARDHLLKLQFTWLYQPFYLSEKRNFLVGVGRDVRARMSDYLLGSASPDTTCYSSIGPTCEDAFPKGSILNRFGVTFEPDNNTSWESSPCLYGMVVESSWYNFSDEDMRGYEVLSNKYSRGVPMVLDFAFRDGSCPGADSSVRPGYRCVNGNSSCVNSTSAEGYFCKCLEHYDGNPYIPNGCQDINECELREQNPDLRDLYPCDGICKNRLGGYDCRCKPGMKGDAIKGTCTEKLPLAAKVTVGIAAMIVVLVLMVMVHQLLKFRRFYEQNGGPVLKGVKNIRIYTRKQIKQMTNNYRRVIGEGHFGKVYLGTLKDKKQVAIKKSIKVDNHMKKEFTDEVIIQSAMRHKNIVMLIGCCLELDVPTLVYEFVARGSLYDVLFKCRDKILVGTRLWIAAGSAEGLTYMHSAGESTIRHGDVKSANILLDEKFTPKVSDFGTSKLLARGKDEMTELVIGDMSYIDPVYMEQGIVTQKSDVYGFGVVLIELITRRPATYDAERSYVANFVEAFVEKRGRSFIDNDITSEADINLLEMVGGVAVDCLKPNPEERQDMKQVEHRLLEIVAQSEDYSQKRNFQGDLSPAPDDVAFLKALGE</sequence>
<accession>M8CA83</accession>
<evidence type="ECO:0000256" key="2">
    <source>
        <dbReference type="ARBA" id="ARBA00022679"/>
    </source>
</evidence>
<proteinExistence type="predicted"/>
<dbReference type="InterPro" id="IPR017441">
    <property type="entry name" value="Protein_kinase_ATP_BS"/>
</dbReference>
<keyword evidence="3" id="KW-0547">Nucleotide-binding</keyword>
<dbReference type="InterPro" id="IPR018097">
    <property type="entry name" value="EGF_Ca-bd_CS"/>
</dbReference>
<keyword evidence="5" id="KW-0067">ATP-binding</keyword>
<dbReference type="InterPro" id="IPR001881">
    <property type="entry name" value="EGF-like_Ca-bd_dom"/>
</dbReference>
<dbReference type="CDD" id="cd00054">
    <property type="entry name" value="EGF_CA"/>
    <property type="match status" value="1"/>
</dbReference>
<dbReference type="FunFam" id="2.10.25.10:FF:000704">
    <property type="entry name" value="Os12g0614800 protein"/>
    <property type="match status" value="1"/>
</dbReference>
<dbReference type="InterPro" id="IPR011009">
    <property type="entry name" value="Kinase-like_dom_sf"/>
</dbReference>
<dbReference type="FunFam" id="3.30.200.20:FF:000337">
    <property type="entry name" value="Wall-associated receptor kinase 3"/>
    <property type="match status" value="1"/>
</dbReference>
<reference evidence="9" key="1">
    <citation type="submission" date="2015-06" db="UniProtKB">
        <authorList>
            <consortium name="EnsemblPlants"/>
        </authorList>
    </citation>
    <scope>IDENTIFICATION</scope>
</reference>
<evidence type="ECO:0000256" key="6">
    <source>
        <dbReference type="ARBA" id="ARBA00023157"/>
    </source>
</evidence>
<dbReference type="Gene3D" id="2.10.25.10">
    <property type="entry name" value="Laminin"/>
    <property type="match status" value="1"/>
</dbReference>
<dbReference type="AlphaFoldDB" id="M8CA83"/>
<dbReference type="Pfam" id="PF07714">
    <property type="entry name" value="PK_Tyr_Ser-Thr"/>
    <property type="match status" value="1"/>
</dbReference>
<dbReference type="GO" id="GO:0005509">
    <property type="term" value="F:calcium ion binding"/>
    <property type="evidence" value="ECO:0007669"/>
    <property type="project" value="InterPro"/>
</dbReference>
<dbReference type="Gene3D" id="3.30.200.20">
    <property type="entry name" value="Phosphorylase Kinase, domain 1"/>
    <property type="match status" value="1"/>
</dbReference>
<keyword evidence="1" id="KW-0723">Serine/threonine-protein kinase</keyword>
<feature type="region of interest" description="Disordered" evidence="7">
    <location>
        <begin position="1"/>
        <end position="40"/>
    </location>
</feature>
<dbReference type="PROSITE" id="PS50011">
    <property type="entry name" value="PROTEIN_KINASE_DOM"/>
    <property type="match status" value="1"/>
</dbReference>
<dbReference type="GO" id="GO:0005886">
    <property type="term" value="C:plasma membrane"/>
    <property type="evidence" value="ECO:0007669"/>
    <property type="project" value="TreeGrafter"/>
</dbReference>
<dbReference type="ExpressionAtlas" id="M8CA83">
    <property type="expression patterns" value="baseline"/>
</dbReference>
<dbReference type="SMART" id="SM00220">
    <property type="entry name" value="S_TKc"/>
    <property type="match status" value="1"/>
</dbReference>
<dbReference type="InterPro" id="IPR045274">
    <property type="entry name" value="WAK-like"/>
</dbReference>
<evidence type="ECO:0000256" key="1">
    <source>
        <dbReference type="ARBA" id="ARBA00022527"/>
    </source>
</evidence>
<dbReference type="InterPro" id="IPR001245">
    <property type="entry name" value="Ser-Thr/Tyr_kinase_cat_dom"/>
</dbReference>
<dbReference type="EnsemblPlants" id="EMT31214">
    <property type="protein sequence ID" value="EMT31214"/>
    <property type="gene ID" value="F775_11413"/>
</dbReference>
<dbReference type="GO" id="GO:0004674">
    <property type="term" value="F:protein serine/threonine kinase activity"/>
    <property type="evidence" value="ECO:0007669"/>
    <property type="project" value="UniProtKB-KW"/>
</dbReference>
<evidence type="ECO:0000256" key="7">
    <source>
        <dbReference type="SAM" id="MobiDB-lite"/>
    </source>
</evidence>
<dbReference type="PROSITE" id="PS01187">
    <property type="entry name" value="EGF_CA"/>
    <property type="match status" value="1"/>
</dbReference>
<dbReference type="InterPro" id="IPR000742">
    <property type="entry name" value="EGF"/>
</dbReference>
<evidence type="ECO:0000256" key="4">
    <source>
        <dbReference type="ARBA" id="ARBA00022777"/>
    </source>
</evidence>
<evidence type="ECO:0000256" key="3">
    <source>
        <dbReference type="ARBA" id="ARBA00022741"/>
    </source>
</evidence>
<evidence type="ECO:0000256" key="5">
    <source>
        <dbReference type="ARBA" id="ARBA00022840"/>
    </source>
</evidence>